<evidence type="ECO:0000313" key="2">
    <source>
        <dbReference type="EMBL" id="GFE26913.1"/>
    </source>
</evidence>
<dbReference type="AlphaFoldDB" id="A0A640TSD5"/>
<feature type="region of interest" description="Disordered" evidence="1">
    <location>
        <begin position="1"/>
        <end position="31"/>
    </location>
</feature>
<evidence type="ECO:0000313" key="3">
    <source>
        <dbReference type="Proteomes" id="UP000429552"/>
    </source>
</evidence>
<gene>
    <name evidence="2" type="ORF">Sliba_73660</name>
</gene>
<proteinExistence type="predicted"/>
<protein>
    <submittedName>
        <fullName evidence="2">Uncharacterized protein</fullName>
    </submittedName>
</protein>
<organism evidence="2 3">
    <name type="scientific">Streptomyces nigrescens</name>
    <dbReference type="NCBI Taxonomy" id="1920"/>
    <lineage>
        <taxon>Bacteria</taxon>
        <taxon>Bacillati</taxon>
        <taxon>Actinomycetota</taxon>
        <taxon>Actinomycetes</taxon>
        <taxon>Kitasatosporales</taxon>
        <taxon>Streptomycetaceae</taxon>
        <taxon>Streptomyces</taxon>
    </lineage>
</organism>
<sequence>MPSRCQRRNGPYTVCQAPYRSGTSRHGTPARVRHRIPSTSWRFVHFGGLPPGFFMTGNNGSKNVH</sequence>
<comment type="caution">
    <text evidence="2">The sequence shown here is derived from an EMBL/GenBank/DDBJ whole genome shotgun (WGS) entry which is preliminary data.</text>
</comment>
<accession>A0A640TSD5</accession>
<dbReference type="EMBL" id="BLIP01000003">
    <property type="protein sequence ID" value="GFE26913.1"/>
    <property type="molecule type" value="Genomic_DNA"/>
</dbReference>
<name>A0A640TSD5_STRNI</name>
<evidence type="ECO:0000256" key="1">
    <source>
        <dbReference type="SAM" id="MobiDB-lite"/>
    </source>
</evidence>
<dbReference type="Proteomes" id="UP000429552">
    <property type="component" value="Unassembled WGS sequence"/>
</dbReference>
<reference evidence="2 3" key="1">
    <citation type="submission" date="2019-12" db="EMBL/GenBank/DDBJ databases">
        <title>Whole genome shotgun sequence of Streptomyces libani subsp. libani NBRC 13452.</title>
        <authorList>
            <person name="Ichikawa N."/>
            <person name="Kimura A."/>
            <person name="Kitahashi Y."/>
            <person name="Komaki H."/>
            <person name="Tamura T."/>
        </authorList>
    </citation>
    <scope>NUCLEOTIDE SEQUENCE [LARGE SCALE GENOMIC DNA]</scope>
    <source>
        <strain evidence="2 3">NBRC 13452</strain>
    </source>
</reference>